<protein>
    <submittedName>
        <fullName evidence="11">Ribose transport system ATP-binding protein/rhamnose transport system ATP-binding protein</fullName>
    </submittedName>
</protein>
<keyword evidence="12" id="KW-1185">Reference proteome</keyword>
<keyword evidence="5" id="KW-0677">Repeat</keyword>
<dbReference type="FunFam" id="3.40.50.300:FF:000127">
    <property type="entry name" value="Ribose import ATP-binding protein RbsA"/>
    <property type="match status" value="1"/>
</dbReference>
<dbReference type="PROSITE" id="PS50893">
    <property type="entry name" value="ABC_TRANSPORTER_2"/>
    <property type="match status" value="2"/>
</dbReference>
<dbReference type="GO" id="GO:0005524">
    <property type="term" value="F:ATP binding"/>
    <property type="evidence" value="ECO:0007669"/>
    <property type="project" value="UniProtKB-KW"/>
</dbReference>
<dbReference type="PROSITE" id="PS00211">
    <property type="entry name" value="ABC_TRANSPORTER_1"/>
    <property type="match status" value="1"/>
</dbReference>
<proteinExistence type="predicted"/>
<keyword evidence="3" id="KW-1003">Cell membrane</keyword>
<keyword evidence="6" id="KW-0547">Nucleotide-binding</keyword>
<evidence type="ECO:0000256" key="4">
    <source>
        <dbReference type="ARBA" id="ARBA00022597"/>
    </source>
</evidence>
<keyword evidence="4" id="KW-0762">Sugar transport</keyword>
<dbReference type="Gene3D" id="3.40.50.300">
    <property type="entry name" value="P-loop containing nucleotide triphosphate hydrolases"/>
    <property type="match status" value="2"/>
</dbReference>
<dbReference type="PANTHER" id="PTHR43790:SF3">
    <property type="entry name" value="D-ALLOSE IMPORT ATP-BINDING PROTEIN ALSA-RELATED"/>
    <property type="match status" value="1"/>
</dbReference>
<dbReference type="EMBL" id="JACGWZ010000004">
    <property type="protein sequence ID" value="MBA8825731.1"/>
    <property type="molecule type" value="Genomic_DNA"/>
</dbReference>
<dbReference type="AlphaFoldDB" id="A0A839E2V2"/>
<keyword evidence="7 11" id="KW-0067">ATP-binding</keyword>
<evidence type="ECO:0000256" key="3">
    <source>
        <dbReference type="ARBA" id="ARBA00022475"/>
    </source>
</evidence>
<evidence type="ECO:0000259" key="10">
    <source>
        <dbReference type="PROSITE" id="PS50893"/>
    </source>
</evidence>
<evidence type="ECO:0000256" key="6">
    <source>
        <dbReference type="ARBA" id="ARBA00022741"/>
    </source>
</evidence>
<sequence>MIRITPELVDAERGRFAVAESVRSHEGDVPLAVRLTAVSKRFPGVIAVSEVDLGVAAGEVHVFAGENGAGKSTLMKMVAQIEAPTSGTIEIGGKPVSHQGPGAARELGVSMVHQEFALAPDLSVAENLFIGQEPGRFGWVAKGRERRNARELLARVGLDIVPERKVGSLSTAQQQRVEIAKALAVDAGVLILDEPTASLTEGEGRELFGIIGELCRRGIAVLYISHRLDEIFEVGDRVTVMRDGAVVETSPVSELDEARLVRLMVGRDVDNLYPRTHTELGPVRLSVSGLSRGGQVRDVSFDVRAGEIVGMAGLVGAGRTELARSVFGAEVPDSGTVSLDGKPLRIRGPADAIAAGLGYLTESRKDDGLALQLGVDKNITLARLPMWSVLIDLSEERELTQRHRDNLRIRTPRTSRPVRMLSGGNQQKVVLARWLEAGAEVLFCDEPGRGMDVGAKSEMFAELDSLASQGRSIVLISSYLPELMNMCDRILVMRAGRLVGEVAREEFSEERIVALATGAKDNHE</sequence>
<dbReference type="SUPFAM" id="SSF52540">
    <property type="entry name" value="P-loop containing nucleoside triphosphate hydrolases"/>
    <property type="match status" value="2"/>
</dbReference>
<dbReference type="InterPro" id="IPR003593">
    <property type="entry name" value="AAA+_ATPase"/>
</dbReference>
<feature type="domain" description="ABC transporter" evidence="10">
    <location>
        <begin position="280"/>
        <end position="520"/>
    </location>
</feature>
<gene>
    <name evidence="11" type="ORF">FHX42_003097</name>
</gene>
<dbReference type="PANTHER" id="PTHR43790">
    <property type="entry name" value="CARBOHYDRATE TRANSPORT ATP-BINDING PROTEIN MG119-RELATED"/>
    <property type="match status" value="1"/>
</dbReference>
<evidence type="ECO:0000256" key="9">
    <source>
        <dbReference type="ARBA" id="ARBA00023136"/>
    </source>
</evidence>
<dbReference type="Proteomes" id="UP000569329">
    <property type="component" value="Unassembled WGS sequence"/>
</dbReference>
<evidence type="ECO:0000256" key="2">
    <source>
        <dbReference type="ARBA" id="ARBA00022448"/>
    </source>
</evidence>
<dbReference type="SMART" id="SM00382">
    <property type="entry name" value="AAA"/>
    <property type="match status" value="2"/>
</dbReference>
<evidence type="ECO:0000313" key="12">
    <source>
        <dbReference type="Proteomes" id="UP000569329"/>
    </source>
</evidence>
<feature type="domain" description="ABC transporter" evidence="10">
    <location>
        <begin position="33"/>
        <end position="268"/>
    </location>
</feature>
<organism evidence="11 12">
    <name type="scientific">Halosaccharopolyspora lacisalsi</name>
    <dbReference type="NCBI Taxonomy" id="1000566"/>
    <lineage>
        <taxon>Bacteria</taxon>
        <taxon>Bacillati</taxon>
        <taxon>Actinomycetota</taxon>
        <taxon>Actinomycetes</taxon>
        <taxon>Pseudonocardiales</taxon>
        <taxon>Pseudonocardiaceae</taxon>
        <taxon>Halosaccharopolyspora</taxon>
    </lineage>
</organism>
<name>A0A839E2V2_9PSEU</name>
<dbReference type="InterPro" id="IPR050107">
    <property type="entry name" value="ABC_carbohydrate_import_ATPase"/>
</dbReference>
<evidence type="ECO:0000256" key="8">
    <source>
        <dbReference type="ARBA" id="ARBA00022967"/>
    </source>
</evidence>
<dbReference type="InterPro" id="IPR017871">
    <property type="entry name" value="ABC_transporter-like_CS"/>
</dbReference>
<evidence type="ECO:0000256" key="7">
    <source>
        <dbReference type="ARBA" id="ARBA00022840"/>
    </source>
</evidence>
<keyword evidence="9" id="KW-0472">Membrane</keyword>
<accession>A0A839E2V2</accession>
<dbReference type="GO" id="GO:0016887">
    <property type="term" value="F:ATP hydrolysis activity"/>
    <property type="evidence" value="ECO:0007669"/>
    <property type="project" value="InterPro"/>
</dbReference>
<evidence type="ECO:0000313" key="11">
    <source>
        <dbReference type="EMBL" id="MBA8825731.1"/>
    </source>
</evidence>
<dbReference type="CDD" id="cd03215">
    <property type="entry name" value="ABC_Carb_Monos_II"/>
    <property type="match status" value="1"/>
</dbReference>
<keyword evidence="2" id="KW-0813">Transport</keyword>
<reference evidence="11 12" key="1">
    <citation type="submission" date="2020-07" db="EMBL/GenBank/DDBJ databases">
        <title>Sequencing the genomes of 1000 actinobacteria strains.</title>
        <authorList>
            <person name="Klenk H.-P."/>
        </authorList>
    </citation>
    <scope>NUCLEOTIDE SEQUENCE [LARGE SCALE GENOMIC DNA]</scope>
    <source>
        <strain evidence="11 12">DSM 45975</strain>
    </source>
</reference>
<dbReference type="InterPro" id="IPR027417">
    <property type="entry name" value="P-loop_NTPase"/>
</dbReference>
<dbReference type="InterPro" id="IPR003439">
    <property type="entry name" value="ABC_transporter-like_ATP-bd"/>
</dbReference>
<comment type="subcellular location">
    <subcellularLocation>
        <location evidence="1">Cell membrane</location>
        <topology evidence="1">Peripheral membrane protein</topology>
    </subcellularLocation>
</comment>
<dbReference type="GO" id="GO:0005886">
    <property type="term" value="C:plasma membrane"/>
    <property type="evidence" value="ECO:0007669"/>
    <property type="project" value="UniProtKB-SubCell"/>
</dbReference>
<comment type="caution">
    <text evidence="11">The sequence shown here is derived from an EMBL/GenBank/DDBJ whole genome shotgun (WGS) entry which is preliminary data.</text>
</comment>
<evidence type="ECO:0000256" key="5">
    <source>
        <dbReference type="ARBA" id="ARBA00022737"/>
    </source>
</evidence>
<dbReference type="CDD" id="cd03216">
    <property type="entry name" value="ABC_Carb_Monos_I"/>
    <property type="match status" value="1"/>
</dbReference>
<dbReference type="Pfam" id="PF00005">
    <property type="entry name" value="ABC_tran"/>
    <property type="match status" value="2"/>
</dbReference>
<evidence type="ECO:0000256" key="1">
    <source>
        <dbReference type="ARBA" id="ARBA00004202"/>
    </source>
</evidence>
<keyword evidence="8" id="KW-1278">Translocase</keyword>